<dbReference type="SMART" id="SM00609">
    <property type="entry name" value="VIT"/>
    <property type="match status" value="1"/>
</dbReference>
<evidence type="ECO:0000313" key="3">
    <source>
        <dbReference type="Proteomes" id="UP000472271"/>
    </source>
</evidence>
<keyword evidence="3" id="KW-1185">Reference proteome</keyword>
<reference evidence="2" key="3">
    <citation type="submission" date="2025-09" db="UniProtKB">
        <authorList>
            <consortium name="Ensembl"/>
        </authorList>
    </citation>
    <scope>IDENTIFICATION</scope>
</reference>
<dbReference type="PROSITE" id="PS51468">
    <property type="entry name" value="VIT"/>
    <property type="match status" value="1"/>
</dbReference>
<protein>
    <recommendedName>
        <fullName evidence="1">VIT domain-containing protein</fullName>
    </recommendedName>
</protein>
<reference evidence="2" key="2">
    <citation type="submission" date="2025-08" db="UniProtKB">
        <authorList>
            <consortium name="Ensembl"/>
        </authorList>
    </citation>
    <scope>IDENTIFICATION</scope>
</reference>
<feature type="domain" description="VIT" evidence="1">
    <location>
        <begin position="26"/>
        <end position="157"/>
    </location>
</feature>
<reference evidence="2" key="1">
    <citation type="submission" date="2019-06" db="EMBL/GenBank/DDBJ databases">
        <authorList>
            <consortium name="Wellcome Sanger Institute Data Sharing"/>
        </authorList>
    </citation>
    <scope>NUCLEOTIDE SEQUENCE [LARGE SCALE GENOMIC DNA]</scope>
</reference>
<dbReference type="PANTHER" id="PTHR10338:SF119">
    <property type="entry name" value="INTER-ALPHA-TRYPSIN INHIBITOR HEAVY CHAIN H4"/>
    <property type="match status" value="1"/>
</dbReference>
<dbReference type="InterPro" id="IPR050934">
    <property type="entry name" value="ITIH"/>
</dbReference>
<dbReference type="Proteomes" id="UP000472271">
    <property type="component" value="Chromosome 5"/>
</dbReference>
<dbReference type="InterPro" id="IPR013694">
    <property type="entry name" value="VIT"/>
</dbReference>
<organism evidence="2 3">
    <name type="scientific">Sphaeramia orbicularis</name>
    <name type="common">orbiculate cardinalfish</name>
    <dbReference type="NCBI Taxonomy" id="375764"/>
    <lineage>
        <taxon>Eukaryota</taxon>
        <taxon>Metazoa</taxon>
        <taxon>Chordata</taxon>
        <taxon>Craniata</taxon>
        <taxon>Vertebrata</taxon>
        <taxon>Euteleostomi</taxon>
        <taxon>Actinopterygii</taxon>
        <taxon>Neopterygii</taxon>
        <taxon>Teleostei</taxon>
        <taxon>Neoteleostei</taxon>
        <taxon>Acanthomorphata</taxon>
        <taxon>Gobiaria</taxon>
        <taxon>Kurtiformes</taxon>
        <taxon>Apogonoidei</taxon>
        <taxon>Apogonidae</taxon>
        <taxon>Apogoninae</taxon>
        <taxon>Sphaeramia</taxon>
    </lineage>
</organism>
<dbReference type="Pfam" id="PF08487">
    <property type="entry name" value="VIT"/>
    <property type="match status" value="1"/>
</dbReference>
<name>A0A672Y411_9TELE</name>
<dbReference type="Ensembl" id="ENSSORT00005001023.1">
    <property type="protein sequence ID" value="ENSSORP00005000992.1"/>
    <property type="gene ID" value="ENSSORG00005000591.1"/>
</dbReference>
<sequence length="190" mass="21285">MTVYCDSLPVLYVDPNSGSSDRSLQNGMSLGRCNQGPGESDLAKGNMLVCVVSRYTTTVITSRVANRMDESKEIEFHVRIPKNAFISKFRMWVFMDGEVYDGVVKAKEQAQQQYTEAVSRGQSAGIVSSVGRTLEEFKTSVNVAAHKKVTFELTYEELLKRKLGKYELQIHARPMQPVKDFKVGHVGIIQ</sequence>
<accession>A0A672Y411</accession>
<dbReference type="PANTHER" id="PTHR10338">
    <property type="entry name" value="INTER-ALPHA-TRYPSIN INHIBITOR HEAVY CHAIN FAMILY MEMBER"/>
    <property type="match status" value="1"/>
</dbReference>
<evidence type="ECO:0000313" key="2">
    <source>
        <dbReference type="Ensembl" id="ENSSORP00005000992.1"/>
    </source>
</evidence>
<evidence type="ECO:0000259" key="1">
    <source>
        <dbReference type="PROSITE" id="PS51468"/>
    </source>
</evidence>
<proteinExistence type="predicted"/>
<dbReference type="AlphaFoldDB" id="A0A672Y411"/>